<keyword evidence="2" id="KW-0812">Transmembrane</keyword>
<feature type="region of interest" description="Disordered" evidence="1">
    <location>
        <begin position="35"/>
        <end position="132"/>
    </location>
</feature>
<protein>
    <submittedName>
        <fullName evidence="3">Predicted protein</fullName>
    </submittedName>
</protein>
<evidence type="ECO:0000313" key="4">
    <source>
        <dbReference type="Proteomes" id="UP000001194"/>
    </source>
</evidence>
<dbReference type="RefSeq" id="XP_001883656.1">
    <property type="nucleotide sequence ID" value="XM_001883621.1"/>
</dbReference>
<feature type="transmembrane region" description="Helical" evidence="2">
    <location>
        <begin position="6"/>
        <end position="27"/>
    </location>
</feature>
<feature type="compositionally biased region" description="Polar residues" evidence="1">
    <location>
        <begin position="95"/>
        <end position="105"/>
    </location>
</feature>
<feature type="compositionally biased region" description="Low complexity" evidence="1">
    <location>
        <begin position="42"/>
        <end position="52"/>
    </location>
</feature>
<evidence type="ECO:0000256" key="2">
    <source>
        <dbReference type="SAM" id="Phobius"/>
    </source>
</evidence>
<evidence type="ECO:0000256" key="1">
    <source>
        <dbReference type="SAM" id="MobiDB-lite"/>
    </source>
</evidence>
<keyword evidence="2" id="KW-1133">Transmembrane helix</keyword>
<name>B0DIE7_LACBS</name>
<dbReference type="GeneID" id="6079316"/>
<reference evidence="3 4" key="1">
    <citation type="journal article" date="2008" name="Nature">
        <title>The genome of Laccaria bicolor provides insights into mycorrhizal symbiosis.</title>
        <authorList>
            <person name="Martin F."/>
            <person name="Aerts A."/>
            <person name="Ahren D."/>
            <person name="Brun A."/>
            <person name="Danchin E.G.J."/>
            <person name="Duchaussoy F."/>
            <person name="Gibon J."/>
            <person name="Kohler A."/>
            <person name="Lindquist E."/>
            <person name="Pereda V."/>
            <person name="Salamov A."/>
            <person name="Shapiro H.J."/>
            <person name="Wuyts J."/>
            <person name="Blaudez D."/>
            <person name="Buee M."/>
            <person name="Brokstein P."/>
            <person name="Canbaeck B."/>
            <person name="Cohen D."/>
            <person name="Courty P.E."/>
            <person name="Coutinho P.M."/>
            <person name="Delaruelle C."/>
            <person name="Detter J.C."/>
            <person name="Deveau A."/>
            <person name="DiFazio S."/>
            <person name="Duplessis S."/>
            <person name="Fraissinet-Tachet L."/>
            <person name="Lucic E."/>
            <person name="Frey-Klett P."/>
            <person name="Fourrey C."/>
            <person name="Feussner I."/>
            <person name="Gay G."/>
            <person name="Grimwood J."/>
            <person name="Hoegger P.J."/>
            <person name="Jain P."/>
            <person name="Kilaru S."/>
            <person name="Labbe J."/>
            <person name="Lin Y.C."/>
            <person name="Legue V."/>
            <person name="Le Tacon F."/>
            <person name="Marmeisse R."/>
            <person name="Melayah D."/>
            <person name="Montanini B."/>
            <person name="Muratet M."/>
            <person name="Nehls U."/>
            <person name="Niculita-Hirzel H."/>
            <person name="Oudot-Le Secq M.P."/>
            <person name="Peter M."/>
            <person name="Quesneville H."/>
            <person name="Rajashekar B."/>
            <person name="Reich M."/>
            <person name="Rouhier N."/>
            <person name="Schmutz J."/>
            <person name="Yin T."/>
            <person name="Chalot M."/>
            <person name="Henrissat B."/>
            <person name="Kuees U."/>
            <person name="Lucas S."/>
            <person name="Van de Peer Y."/>
            <person name="Podila G.K."/>
            <person name="Polle A."/>
            <person name="Pukkila P.J."/>
            <person name="Richardson P.M."/>
            <person name="Rouze P."/>
            <person name="Sanders I.R."/>
            <person name="Stajich J.E."/>
            <person name="Tunlid A."/>
            <person name="Tuskan G."/>
            <person name="Grigoriev I.V."/>
        </authorList>
    </citation>
    <scope>NUCLEOTIDE SEQUENCE [LARGE SCALE GENOMIC DNA]</scope>
    <source>
        <strain evidence="4">S238N-H82 / ATCC MYA-4686</strain>
    </source>
</reference>
<dbReference type="EMBL" id="DS547112">
    <property type="protein sequence ID" value="EDR05552.1"/>
    <property type="molecule type" value="Genomic_DNA"/>
</dbReference>
<proteinExistence type="predicted"/>
<keyword evidence="4" id="KW-1185">Reference proteome</keyword>
<organism evidence="4">
    <name type="scientific">Laccaria bicolor (strain S238N-H82 / ATCC MYA-4686)</name>
    <name type="common">Bicoloured deceiver</name>
    <name type="synonym">Laccaria laccata var. bicolor</name>
    <dbReference type="NCBI Taxonomy" id="486041"/>
    <lineage>
        <taxon>Eukaryota</taxon>
        <taxon>Fungi</taxon>
        <taxon>Dikarya</taxon>
        <taxon>Basidiomycota</taxon>
        <taxon>Agaricomycotina</taxon>
        <taxon>Agaricomycetes</taxon>
        <taxon>Agaricomycetidae</taxon>
        <taxon>Agaricales</taxon>
        <taxon>Agaricineae</taxon>
        <taxon>Hydnangiaceae</taxon>
        <taxon>Laccaria</taxon>
    </lineage>
</organism>
<sequence>MALGGRLWNLLLCPLFYYVVLFGYVMFAKSFIKQPRQDLSRPTTSPTTTTTTIHHRRQGTRAQQSHRRFDLSTHPPRPLTNGHKCPPSASCPRVLTTTRLDSNSTKGEERPPTTSRVPTTTFDEGRQAPIHDSCTVTGTSHVTPPQGRACRSLAATSPCNVMQGRQRGQQTMDGRWRRYAEDDQRPHTTTIDEARRAPTHQFVSAAPPSMNGDERPLPHEGPHECGTTMTTRTSSSLVYIGYSKYPPPLTLSLPPNPLHHSLPPFLSPSLSAVPPSLHSLPLCTPSLSAIPPSPFPHSLLPPSLTPVPPPSLLSPLPHSHPLPFP</sequence>
<dbReference type="InParanoid" id="B0DIE7"/>
<evidence type="ECO:0000313" key="3">
    <source>
        <dbReference type="EMBL" id="EDR05552.1"/>
    </source>
</evidence>
<keyword evidence="2" id="KW-0472">Membrane</keyword>
<dbReference type="AlphaFoldDB" id="B0DIE7"/>
<dbReference type="HOGENOM" id="CLU_855477_0_0_1"/>
<dbReference type="KEGG" id="lbc:LACBIDRAFT_329558"/>
<feature type="compositionally biased region" description="Low complexity" evidence="1">
    <location>
        <begin position="112"/>
        <end position="121"/>
    </location>
</feature>
<gene>
    <name evidence="3" type="ORF">LACBIDRAFT_329558</name>
</gene>
<accession>B0DIE7</accession>
<dbReference type="Proteomes" id="UP000001194">
    <property type="component" value="Unassembled WGS sequence"/>
</dbReference>